<dbReference type="OMA" id="THEYLNV"/>
<dbReference type="Pfam" id="PF18271">
    <property type="entry name" value="GH131_N"/>
    <property type="match status" value="1"/>
</dbReference>
<dbReference type="InParanoid" id="G4TLP4"/>
<dbReference type="OrthoDB" id="5283326at2759"/>
<accession>G4TLP4</accession>
<protein>
    <recommendedName>
        <fullName evidence="1">Glycoside hydrolase 131 catalytic N-terminal domain-containing protein</fullName>
    </recommendedName>
</protein>
<name>G4TLP4_SERID</name>
<dbReference type="eggNOG" id="ENOG502SKJS">
    <property type="taxonomic scope" value="Eukaryota"/>
</dbReference>
<dbReference type="STRING" id="1109443.G4TLP4"/>
<proteinExistence type="predicted"/>
<evidence type="ECO:0000313" key="3">
    <source>
        <dbReference type="Proteomes" id="UP000007148"/>
    </source>
</evidence>
<keyword evidence="3" id="KW-1185">Reference proteome</keyword>
<sequence length="349" mass="38770">MSFTLSPTHPLLEMKTFIALLGLATTSLATRSCSLLFDGRVPVTAKPADFDKNTSIYNYQFVHGANQTWSEIIKFPPVPPSMFDTPRSKAVEVTINDKSIFAPGGGAPQVGFRRSELIPATNNGSDATVQGTTTFHWSIRNDPARPLNYSHEYHAAWHETADYSTSQFTFLTGKPFDSSFDPNVTNARTLRVAGRQSNRPEITFFQTPFTFDIWHNFALTIGWESNQFTVYYSKGHQPLKKVAGPSYNDNSGGGQFHVGMLKLPTGPLGIDVLHEGYQQKHLNEGLIFGGVFIEQSAKGCVTLLLGQSDLCNEMCFACPRTQYSASSFLQYDSFHSHDQVKIQTWVTEA</sequence>
<dbReference type="PANTHER" id="PTHR34612">
    <property type="entry name" value="GH131_N DOMAIN-CONTAINING PROTEIN"/>
    <property type="match status" value="1"/>
</dbReference>
<dbReference type="Gene3D" id="2.60.120.1160">
    <property type="match status" value="1"/>
</dbReference>
<dbReference type="InterPro" id="IPR041524">
    <property type="entry name" value="GH131_N"/>
</dbReference>
<dbReference type="HOGENOM" id="CLU_063723_1_0_1"/>
<feature type="domain" description="Glycoside hydrolase 131 catalytic N-terminal" evidence="1">
    <location>
        <begin position="35"/>
        <end position="299"/>
    </location>
</feature>
<evidence type="ECO:0000313" key="2">
    <source>
        <dbReference type="EMBL" id="CCA72240.1"/>
    </source>
</evidence>
<reference evidence="2 3" key="1">
    <citation type="journal article" date="2011" name="PLoS Pathog.">
        <title>Endophytic Life Strategies Decoded by Genome and Transcriptome Analyses of the Mutualistic Root Symbiont Piriformospora indica.</title>
        <authorList>
            <person name="Zuccaro A."/>
            <person name="Lahrmann U."/>
            <person name="Guldener U."/>
            <person name="Langen G."/>
            <person name="Pfiffi S."/>
            <person name="Biedenkopf D."/>
            <person name="Wong P."/>
            <person name="Samans B."/>
            <person name="Grimm C."/>
            <person name="Basiewicz M."/>
            <person name="Murat C."/>
            <person name="Martin F."/>
            <person name="Kogel K.H."/>
        </authorList>
    </citation>
    <scope>NUCLEOTIDE SEQUENCE [LARGE SCALE GENOMIC DNA]</scope>
    <source>
        <strain evidence="2 3">DSM 11827</strain>
    </source>
</reference>
<dbReference type="EMBL" id="CAFZ01000154">
    <property type="protein sequence ID" value="CCA72240.1"/>
    <property type="molecule type" value="Genomic_DNA"/>
</dbReference>
<dbReference type="PANTHER" id="PTHR34612:SF2">
    <property type="entry name" value="GLYCOSIDE HYDROLASE 131 CATALYTIC N-TERMINAL DOMAIN-CONTAINING PROTEIN"/>
    <property type="match status" value="1"/>
</dbReference>
<evidence type="ECO:0000259" key="1">
    <source>
        <dbReference type="Pfam" id="PF18271"/>
    </source>
</evidence>
<comment type="caution">
    <text evidence="2">The sequence shown here is derived from an EMBL/GenBank/DDBJ whole genome shotgun (WGS) entry which is preliminary data.</text>
</comment>
<dbReference type="Proteomes" id="UP000007148">
    <property type="component" value="Unassembled WGS sequence"/>
</dbReference>
<gene>
    <name evidence="2" type="ORF">PIIN_06174</name>
</gene>
<dbReference type="AlphaFoldDB" id="G4TLP4"/>
<organism evidence="2 3">
    <name type="scientific">Serendipita indica (strain DSM 11827)</name>
    <name type="common">Root endophyte fungus</name>
    <name type="synonym">Piriformospora indica</name>
    <dbReference type="NCBI Taxonomy" id="1109443"/>
    <lineage>
        <taxon>Eukaryota</taxon>
        <taxon>Fungi</taxon>
        <taxon>Dikarya</taxon>
        <taxon>Basidiomycota</taxon>
        <taxon>Agaricomycotina</taxon>
        <taxon>Agaricomycetes</taxon>
        <taxon>Sebacinales</taxon>
        <taxon>Serendipitaceae</taxon>
        <taxon>Serendipita</taxon>
    </lineage>
</organism>